<evidence type="ECO:0000313" key="8">
    <source>
        <dbReference type="Proteomes" id="UP000184212"/>
    </source>
</evidence>
<comment type="similarity">
    <text evidence="2">Belongs to the membrane fusion protein (MFP) (TC 8.A.1) family.</text>
</comment>
<reference evidence="7 8" key="1">
    <citation type="submission" date="2016-11" db="EMBL/GenBank/DDBJ databases">
        <authorList>
            <person name="Jaros S."/>
            <person name="Januszkiewicz K."/>
            <person name="Wedrychowicz H."/>
        </authorList>
    </citation>
    <scope>NUCLEOTIDE SEQUENCE [LARGE SCALE GENOMIC DNA]</scope>
    <source>
        <strain evidence="7 8">DSM 24574</strain>
    </source>
</reference>
<dbReference type="NCBIfam" id="TIGR01730">
    <property type="entry name" value="RND_mfp"/>
    <property type="match status" value="1"/>
</dbReference>
<dbReference type="Gene3D" id="2.40.30.170">
    <property type="match status" value="1"/>
</dbReference>
<dbReference type="GO" id="GO:0030313">
    <property type="term" value="C:cell envelope"/>
    <property type="evidence" value="ECO:0007669"/>
    <property type="project" value="UniProtKB-SubCell"/>
</dbReference>
<feature type="domain" description="Multidrug resistance protein MdtA-like barrel-sandwich hybrid" evidence="4">
    <location>
        <begin position="65"/>
        <end position="203"/>
    </location>
</feature>
<name>A0A1M5RGX7_9BACT</name>
<dbReference type="InterPro" id="IPR006143">
    <property type="entry name" value="RND_pump_MFP"/>
</dbReference>
<comment type="subcellular location">
    <subcellularLocation>
        <location evidence="1">Cell envelope</location>
    </subcellularLocation>
</comment>
<dbReference type="Pfam" id="PF25944">
    <property type="entry name" value="Beta-barrel_RND"/>
    <property type="match status" value="1"/>
</dbReference>
<dbReference type="InterPro" id="IPR058625">
    <property type="entry name" value="MdtA-like_BSH"/>
</dbReference>
<sequence length="383" mass="41877">MKPSNTILSAKRKIGLFLLVSVFAGCKEKAVVTLPPIKVNVVKAVVEDVPLYEDFVAQTYGLSDVEIRARVEGWVTSVNFKEGSAVKKGDLLYVVDDVQYKTRVDREASELAKSKTELVRSQNELSRVKPLTELNALSKKDLDNATASFEAAQAQVSASQASLSNAKIEYGYTRIYAPFDGIIGISNARVGDYVSRAGSTSVLATISSVGSVRVRFQISEREYLRIAKMSKEELAAARKNVQLILADGSLYPHKGEVNFANREIDPKTGTLTIEAIFPNPDALLRPGLFVKTRVLLSTSPQAVLVPQRAVLQLQSLSQVFVVNDSSTLKTRIVEVGQKVDDAYIITKGLKAGDKVAVVGTLGLTPNSKIEEVEMKWREDTPKE</sequence>
<dbReference type="Pfam" id="PF25876">
    <property type="entry name" value="HH_MFP_RND"/>
    <property type="match status" value="1"/>
</dbReference>
<feature type="domain" description="Multidrug resistance protein MdtA-like beta-barrel" evidence="5">
    <location>
        <begin position="212"/>
        <end position="296"/>
    </location>
</feature>
<dbReference type="PROSITE" id="PS51257">
    <property type="entry name" value="PROKAR_LIPOPROTEIN"/>
    <property type="match status" value="1"/>
</dbReference>
<dbReference type="OrthoDB" id="9801814at2"/>
<dbReference type="EMBL" id="FQWQ01000002">
    <property type="protein sequence ID" value="SHH25400.1"/>
    <property type="molecule type" value="Genomic_DNA"/>
</dbReference>
<dbReference type="RefSeq" id="WP_084138190.1">
    <property type="nucleotide sequence ID" value="NZ_FQWQ01000002.1"/>
</dbReference>
<dbReference type="InterPro" id="IPR058624">
    <property type="entry name" value="MdtA-like_HH"/>
</dbReference>
<dbReference type="Gene3D" id="2.40.50.100">
    <property type="match status" value="1"/>
</dbReference>
<evidence type="ECO:0000313" key="7">
    <source>
        <dbReference type="EMBL" id="SHH25400.1"/>
    </source>
</evidence>
<dbReference type="Gene3D" id="1.10.287.470">
    <property type="entry name" value="Helix hairpin bin"/>
    <property type="match status" value="1"/>
</dbReference>
<dbReference type="STRING" id="947013.SAMN04488109_3383"/>
<keyword evidence="8" id="KW-1185">Reference proteome</keyword>
<dbReference type="Proteomes" id="UP000184212">
    <property type="component" value="Unassembled WGS sequence"/>
</dbReference>
<accession>A0A1M5RGX7</accession>
<dbReference type="Pfam" id="PF25917">
    <property type="entry name" value="BSH_RND"/>
    <property type="match status" value="1"/>
</dbReference>
<evidence type="ECO:0000256" key="1">
    <source>
        <dbReference type="ARBA" id="ARBA00004196"/>
    </source>
</evidence>
<dbReference type="Gene3D" id="2.40.420.20">
    <property type="match status" value="1"/>
</dbReference>
<proteinExistence type="inferred from homology"/>
<dbReference type="InterPro" id="IPR058627">
    <property type="entry name" value="MdtA-like_C"/>
</dbReference>
<feature type="domain" description="Multidrug resistance protein MdtA-like alpha-helical hairpin" evidence="3">
    <location>
        <begin position="109"/>
        <end position="173"/>
    </location>
</feature>
<dbReference type="GO" id="GO:0046677">
    <property type="term" value="P:response to antibiotic"/>
    <property type="evidence" value="ECO:0007669"/>
    <property type="project" value="TreeGrafter"/>
</dbReference>
<gene>
    <name evidence="7" type="ORF">SAMN04488109_3383</name>
</gene>
<dbReference type="SUPFAM" id="SSF111369">
    <property type="entry name" value="HlyD-like secretion proteins"/>
    <property type="match status" value="1"/>
</dbReference>
<evidence type="ECO:0000259" key="4">
    <source>
        <dbReference type="Pfam" id="PF25917"/>
    </source>
</evidence>
<feature type="domain" description="Multidrug resistance protein MdtA-like C-terminal permuted SH3" evidence="6">
    <location>
        <begin position="301"/>
        <end position="358"/>
    </location>
</feature>
<dbReference type="PANTHER" id="PTHR30158">
    <property type="entry name" value="ACRA/E-RELATED COMPONENT OF DRUG EFFLUX TRANSPORTER"/>
    <property type="match status" value="1"/>
</dbReference>
<dbReference type="GO" id="GO:0005886">
    <property type="term" value="C:plasma membrane"/>
    <property type="evidence" value="ECO:0007669"/>
    <property type="project" value="TreeGrafter"/>
</dbReference>
<evidence type="ECO:0000259" key="6">
    <source>
        <dbReference type="Pfam" id="PF25967"/>
    </source>
</evidence>
<dbReference type="Pfam" id="PF25967">
    <property type="entry name" value="RND-MFP_C"/>
    <property type="match status" value="1"/>
</dbReference>
<dbReference type="InterPro" id="IPR058626">
    <property type="entry name" value="MdtA-like_b-barrel"/>
</dbReference>
<dbReference type="GO" id="GO:0022857">
    <property type="term" value="F:transmembrane transporter activity"/>
    <property type="evidence" value="ECO:0007669"/>
    <property type="project" value="InterPro"/>
</dbReference>
<protein>
    <submittedName>
        <fullName evidence="7">Membrane fusion protein, multidrug efflux system</fullName>
    </submittedName>
</protein>
<dbReference type="AlphaFoldDB" id="A0A1M5RGX7"/>
<evidence type="ECO:0000256" key="2">
    <source>
        <dbReference type="ARBA" id="ARBA00009477"/>
    </source>
</evidence>
<organism evidence="7 8">
    <name type="scientific">Chryseolinea serpens</name>
    <dbReference type="NCBI Taxonomy" id="947013"/>
    <lineage>
        <taxon>Bacteria</taxon>
        <taxon>Pseudomonadati</taxon>
        <taxon>Bacteroidota</taxon>
        <taxon>Cytophagia</taxon>
        <taxon>Cytophagales</taxon>
        <taxon>Fulvivirgaceae</taxon>
        <taxon>Chryseolinea</taxon>
    </lineage>
</organism>
<evidence type="ECO:0000259" key="5">
    <source>
        <dbReference type="Pfam" id="PF25944"/>
    </source>
</evidence>
<evidence type="ECO:0000259" key="3">
    <source>
        <dbReference type="Pfam" id="PF25876"/>
    </source>
</evidence>